<dbReference type="RefSeq" id="XP_012197862.1">
    <property type="nucleotide sequence ID" value="XM_012342472.1"/>
</dbReference>
<protein>
    <submittedName>
        <fullName evidence="1">Uncharacterized protein</fullName>
    </submittedName>
</protein>
<dbReference type="CDD" id="cd00084">
    <property type="entry name" value="HMG-box_SF"/>
    <property type="match status" value="1"/>
</dbReference>
<accession>A0A067CXM7</accession>
<reference evidence="1 2" key="1">
    <citation type="journal article" date="2013" name="PLoS Genet.">
        <title>Distinctive expansion of potential virulence genes in the genome of the oomycete fish pathogen Saprolegnia parasitica.</title>
        <authorList>
            <person name="Jiang R.H."/>
            <person name="de Bruijn I."/>
            <person name="Haas B.J."/>
            <person name="Belmonte R."/>
            <person name="Lobach L."/>
            <person name="Christie J."/>
            <person name="van den Ackerveken G."/>
            <person name="Bottin A."/>
            <person name="Bulone V."/>
            <person name="Diaz-Moreno S.M."/>
            <person name="Dumas B."/>
            <person name="Fan L."/>
            <person name="Gaulin E."/>
            <person name="Govers F."/>
            <person name="Grenville-Briggs L.J."/>
            <person name="Horner N.R."/>
            <person name="Levin J.Z."/>
            <person name="Mammella M."/>
            <person name="Meijer H.J."/>
            <person name="Morris P."/>
            <person name="Nusbaum C."/>
            <person name="Oome S."/>
            <person name="Phillips A.J."/>
            <person name="van Rooyen D."/>
            <person name="Rzeszutek E."/>
            <person name="Saraiva M."/>
            <person name="Secombes C.J."/>
            <person name="Seidl M.F."/>
            <person name="Snel B."/>
            <person name="Stassen J.H."/>
            <person name="Sykes S."/>
            <person name="Tripathy S."/>
            <person name="van den Berg H."/>
            <person name="Vega-Arreguin J.C."/>
            <person name="Wawra S."/>
            <person name="Young S.K."/>
            <person name="Zeng Q."/>
            <person name="Dieguez-Uribeondo J."/>
            <person name="Russ C."/>
            <person name="Tyler B.M."/>
            <person name="van West P."/>
        </authorList>
    </citation>
    <scope>NUCLEOTIDE SEQUENCE [LARGE SCALE GENOMIC DNA]</scope>
    <source>
        <strain evidence="1 2">CBS 223.65</strain>
    </source>
</reference>
<dbReference type="Proteomes" id="UP000030745">
    <property type="component" value="Unassembled WGS sequence"/>
</dbReference>
<dbReference type="InterPro" id="IPR036910">
    <property type="entry name" value="HMG_box_dom_sf"/>
</dbReference>
<dbReference type="AlphaFoldDB" id="A0A067CXM7"/>
<dbReference type="EMBL" id="KK583198">
    <property type="protein sequence ID" value="KDO31261.1"/>
    <property type="molecule type" value="Genomic_DNA"/>
</dbReference>
<dbReference type="GeneID" id="24126355"/>
<organism evidence="1 2">
    <name type="scientific">Saprolegnia parasitica (strain CBS 223.65)</name>
    <dbReference type="NCBI Taxonomy" id="695850"/>
    <lineage>
        <taxon>Eukaryota</taxon>
        <taxon>Sar</taxon>
        <taxon>Stramenopiles</taxon>
        <taxon>Oomycota</taxon>
        <taxon>Saprolegniomycetes</taxon>
        <taxon>Saprolegniales</taxon>
        <taxon>Saprolegniaceae</taxon>
        <taxon>Saprolegnia</taxon>
    </lineage>
</organism>
<sequence length="251" mass="28298">MTGEEQRTADEVVPTDIRGLIAHAVREDGVTTARKWEDHRMKIGLALGINDDDKIKAMIASEMRRARVEGRAASGEPQVPATFELRTKTYYKGTYAKSGFNVFMKEKIAISKLSCVTLGLRATDPTAKYTDQRYASQWNALSDETKQAYARKAAEQTSAPYRKLSKTEVLKQKNEAYKKVRLGMKELESLGIQTITYHYDMKTDNGGWFFSGDQAKQVANEIEKYRGTSPYNLFPTFVGQAELKAKELAEK</sequence>
<evidence type="ECO:0000313" key="2">
    <source>
        <dbReference type="Proteomes" id="UP000030745"/>
    </source>
</evidence>
<name>A0A067CXM7_SAPPC</name>
<dbReference type="Gene3D" id="1.10.30.10">
    <property type="entry name" value="High mobility group box domain"/>
    <property type="match status" value="1"/>
</dbReference>
<dbReference type="VEuPathDB" id="FungiDB:SPRG_03877"/>
<dbReference type="KEGG" id="spar:SPRG_03877"/>
<evidence type="ECO:0000313" key="1">
    <source>
        <dbReference type="EMBL" id="KDO31261.1"/>
    </source>
</evidence>
<gene>
    <name evidence="1" type="ORF">SPRG_03877</name>
</gene>
<keyword evidence="2" id="KW-1185">Reference proteome</keyword>
<proteinExistence type="predicted"/>